<dbReference type="SUPFAM" id="SSF48452">
    <property type="entry name" value="TPR-like"/>
    <property type="match status" value="1"/>
</dbReference>
<dbReference type="OrthoDB" id="979271at2"/>
<reference evidence="2 3" key="1">
    <citation type="submission" date="2014-04" db="EMBL/GenBank/DDBJ databases">
        <title>Aquimarina sp. 22II-S11-z7 Genome Sequencing.</title>
        <authorList>
            <person name="Lai Q."/>
        </authorList>
    </citation>
    <scope>NUCLEOTIDE SEQUENCE [LARGE SCALE GENOMIC DNA]</scope>
    <source>
        <strain evidence="2 3">22II-S11-z7</strain>
    </source>
</reference>
<keyword evidence="3" id="KW-1185">Reference proteome</keyword>
<gene>
    <name evidence="2" type="ORF">ATO12_11125</name>
</gene>
<dbReference type="AlphaFoldDB" id="A0A023BWB8"/>
<sequence length="245" mass="28184">MTPEEKFELFDRFCSNELSAAEEKMLTKLISEDVAVAEEFKLYQELNSHLDTRFTSEKEEEALGDALKVIGDAHFNKKATTKETKVIRMPVWAYAAAASVAIIFGVYFFGQSNPVYNDFANIPELSITERGNIEKNSKNAEHAFNSKNYAGAEKYLLILLSKDENNAEYQFYYGLSLLEQDKYVETTQVLEKLYQGNSGYKYKALWFEALNQLKQKKYDQCATLLENIPEDAEDYTRAQELLKKM</sequence>
<keyword evidence="1" id="KW-0812">Transmembrane</keyword>
<dbReference type="RefSeq" id="WP_034240607.1">
    <property type="nucleotide sequence ID" value="NZ_AQRA01000003.1"/>
</dbReference>
<accession>A0A023BWB8</accession>
<dbReference type="STRING" id="1317122.ATO12_11125"/>
<protein>
    <recommendedName>
        <fullName evidence="4">Tetratricopeptide repeat protein</fullName>
    </recommendedName>
</protein>
<dbReference type="EMBL" id="AQRA01000003">
    <property type="protein sequence ID" value="EZH74316.1"/>
    <property type="molecule type" value="Genomic_DNA"/>
</dbReference>
<proteinExistence type="predicted"/>
<dbReference type="Gene3D" id="1.25.40.10">
    <property type="entry name" value="Tetratricopeptide repeat domain"/>
    <property type="match status" value="1"/>
</dbReference>
<evidence type="ECO:0008006" key="4">
    <source>
        <dbReference type="Google" id="ProtNLM"/>
    </source>
</evidence>
<comment type="caution">
    <text evidence="2">The sequence shown here is derived from an EMBL/GenBank/DDBJ whole genome shotgun (WGS) entry which is preliminary data.</text>
</comment>
<feature type="transmembrane region" description="Helical" evidence="1">
    <location>
        <begin position="91"/>
        <end position="110"/>
    </location>
</feature>
<dbReference type="eggNOG" id="COG4783">
    <property type="taxonomic scope" value="Bacteria"/>
</dbReference>
<dbReference type="InterPro" id="IPR011990">
    <property type="entry name" value="TPR-like_helical_dom_sf"/>
</dbReference>
<dbReference type="Proteomes" id="UP000023541">
    <property type="component" value="Unassembled WGS sequence"/>
</dbReference>
<keyword evidence="1" id="KW-0472">Membrane</keyword>
<organism evidence="2 3">
    <name type="scientific">Aquimarina atlantica</name>
    <dbReference type="NCBI Taxonomy" id="1317122"/>
    <lineage>
        <taxon>Bacteria</taxon>
        <taxon>Pseudomonadati</taxon>
        <taxon>Bacteroidota</taxon>
        <taxon>Flavobacteriia</taxon>
        <taxon>Flavobacteriales</taxon>
        <taxon>Flavobacteriaceae</taxon>
        <taxon>Aquimarina</taxon>
    </lineage>
</organism>
<evidence type="ECO:0000313" key="2">
    <source>
        <dbReference type="EMBL" id="EZH74316.1"/>
    </source>
</evidence>
<evidence type="ECO:0000313" key="3">
    <source>
        <dbReference type="Proteomes" id="UP000023541"/>
    </source>
</evidence>
<keyword evidence="1" id="KW-1133">Transmembrane helix</keyword>
<name>A0A023BWB8_9FLAO</name>
<evidence type="ECO:0000256" key="1">
    <source>
        <dbReference type="SAM" id="Phobius"/>
    </source>
</evidence>